<evidence type="ECO:0000256" key="1">
    <source>
        <dbReference type="SAM" id="MobiDB-lite"/>
    </source>
</evidence>
<dbReference type="AlphaFoldDB" id="A0A6C0J831"/>
<sequence>MSDLNKLFDGFEVEKFAPQKFVTTGFTPASIGNGALAFINEKDIFGKTIFVDLPAQNNGFLKTKMDGRLVFAYRIDLTTETGYKLYDHLKEIDYWIENVAFKEALKMTQDQKLAKKFKDYKYISMVSSFESDEEKKNSKTLWIKFSDRTNFLVEEEGEPRKIILTDEFLEKDKLRGNYRIRIGIIGIFANNISKQVHPQVFMKSAFLEKGKEEKDEFLENIMRVKNLKLKEEKEPIDLPKDIKYEDEEDMEIEDKHEVEELD</sequence>
<name>A0A6C0J831_9ZZZZ</name>
<reference evidence="2" key="1">
    <citation type="journal article" date="2020" name="Nature">
        <title>Giant virus diversity and host interactions through global metagenomics.</title>
        <authorList>
            <person name="Schulz F."/>
            <person name="Roux S."/>
            <person name="Paez-Espino D."/>
            <person name="Jungbluth S."/>
            <person name="Walsh D.A."/>
            <person name="Denef V.J."/>
            <person name="McMahon K.D."/>
            <person name="Konstantinidis K.T."/>
            <person name="Eloe-Fadrosh E.A."/>
            <person name="Kyrpides N.C."/>
            <person name="Woyke T."/>
        </authorList>
    </citation>
    <scope>NUCLEOTIDE SEQUENCE</scope>
    <source>
        <strain evidence="2">GVMAG-M-3300025880-56</strain>
    </source>
</reference>
<proteinExistence type="predicted"/>
<evidence type="ECO:0000313" key="2">
    <source>
        <dbReference type="EMBL" id="QHU01819.1"/>
    </source>
</evidence>
<accession>A0A6C0J831</accession>
<organism evidence="2">
    <name type="scientific">viral metagenome</name>
    <dbReference type="NCBI Taxonomy" id="1070528"/>
    <lineage>
        <taxon>unclassified sequences</taxon>
        <taxon>metagenomes</taxon>
        <taxon>organismal metagenomes</taxon>
    </lineage>
</organism>
<feature type="region of interest" description="Disordered" evidence="1">
    <location>
        <begin position="240"/>
        <end position="262"/>
    </location>
</feature>
<dbReference type="EMBL" id="MN740350">
    <property type="protein sequence ID" value="QHU01819.1"/>
    <property type="molecule type" value="Genomic_DNA"/>
</dbReference>
<feature type="compositionally biased region" description="Basic and acidic residues" evidence="1">
    <location>
        <begin position="253"/>
        <end position="262"/>
    </location>
</feature>
<protein>
    <submittedName>
        <fullName evidence="2">Uncharacterized protein</fullName>
    </submittedName>
</protein>